<name>A0A6H1QU09_9PHYC</name>
<evidence type="ECO:0000313" key="1">
    <source>
        <dbReference type="EMBL" id="QIZ31135.1"/>
    </source>
</evidence>
<accession>A0A6H1QU09</accession>
<protein>
    <submittedName>
        <fullName evidence="1">Uncharacterized protein</fullName>
    </submittedName>
</protein>
<sequence length="66" mass="7719">MKSKAYILMQIGELLKSHRGLCSEEIEEWIKDNEDKTVYELLTIKKELAESPKEFPDVSVMGWFRG</sequence>
<reference evidence="1" key="1">
    <citation type="journal article" date="2020" name="Sci. Adv.">
        <title>Virus-host coexistence in phytoplankton through the genomic lens.</title>
        <authorList>
            <person name="Yau S."/>
            <person name="Krasovec M."/>
            <person name="Benites L.F."/>
            <person name="Rombauts S."/>
            <person name="Groussin M."/>
            <person name="Vancaester E."/>
            <person name="Aury J.M."/>
            <person name="Derelle E."/>
            <person name="Desdevises Y."/>
            <person name="Escande M.L."/>
            <person name="Grimsley N."/>
            <person name="Guy J."/>
            <person name="Moreau H."/>
            <person name="Sanchez-Brosseau S."/>
            <person name="van de Peer Y."/>
            <person name="Vandepoele K."/>
            <person name="Gourbiere S."/>
            <person name="Piganeau G."/>
        </authorList>
    </citation>
    <scope>NUCLEOTIDE SEQUENCE</scope>
    <source>
        <strain evidence="1">OmV2</strain>
    </source>
</reference>
<gene>
    <name evidence="1" type="ORF">orf00119</name>
</gene>
<proteinExistence type="predicted"/>
<organism evidence="1">
    <name type="scientific">Ostreococcus mediterraneus virus 2</name>
    <dbReference type="NCBI Taxonomy" id="2726183"/>
    <lineage>
        <taxon>Viruses</taxon>
        <taxon>Varidnaviria</taxon>
        <taxon>Bamfordvirae</taxon>
        <taxon>Nucleocytoviricota</taxon>
        <taxon>Megaviricetes</taxon>
        <taxon>Algavirales</taxon>
        <taxon>Phycodnaviridae</taxon>
        <taxon>Prasinovirus</taxon>
    </lineage>
</organism>
<dbReference type="EMBL" id="MN688676">
    <property type="protein sequence ID" value="QIZ31135.1"/>
    <property type="molecule type" value="Genomic_DNA"/>
</dbReference>